<proteinExistence type="predicted"/>
<dbReference type="GeneID" id="69513627"/>
<evidence type="ECO:0000313" key="3">
    <source>
        <dbReference type="EMBL" id="NSG86909.1"/>
    </source>
</evidence>
<keyword evidence="2" id="KW-0472">Membrane</keyword>
<keyword evidence="4" id="KW-1185">Reference proteome</keyword>
<dbReference type="RefSeq" id="WP_148462183.1">
    <property type="nucleotide sequence ID" value="NZ_JAAINN010000004.1"/>
</dbReference>
<feature type="region of interest" description="Disordered" evidence="1">
    <location>
        <begin position="197"/>
        <end position="234"/>
    </location>
</feature>
<keyword evidence="2" id="KW-0812">Transmembrane</keyword>
<dbReference type="Proteomes" id="UP001644719">
    <property type="component" value="Unassembled WGS sequence"/>
</dbReference>
<comment type="caution">
    <text evidence="3">The sequence shown here is derived from an EMBL/GenBank/DDBJ whole genome shotgun (WGS) entry which is preliminary data.</text>
</comment>
<dbReference type="EMBL" id="JAAITS010000053">
    <property type="protein sequence ID" value="NSG86909.1"/>
    <property type="molecule type" value="Genomic_DNA"/>
</dbReference>
<feature type="transmembrane region" description="Helical" evidence="2">
    <location>
        <begin position="142"/>
        <end position="163"/>
    </location>
</feature>
<feature type="transmembrane region" description="Helical" evidence="2">
    <location>
        <begin position="104"/>
        <end position="122"/>
    </location>
</feature>
<protein>
    <recommendedName>
        <fullName evidence="5">TM2 domain-containing protein</fullName>
    </recommendedName>
</protein>
<evidence type="ECO:0000256" key="2">
    <source>
        <dbReference type="SAM" id="Phobius"/>
    </source>
</evidence>
<organism evidence="3 4">
    <name type="scientific">Blautia faecis</name>
    <dbReference type="NCBI Taxonomy" id="871665"/>
    <lineage>
        <taxon>Bacteria</taxon>
        <taxon>Bacillati</taxon>
        <taxon>Bacillota</taxon>
        <taxon>Clostridia</taxon>
        <taxon>Lachnospirales</taxon>
        <taxon>Lachnospiraceae</taxon>
        <taxon>Blautia</taxon>
    </lineage>
</organism>
<reference evidence="3 4" key="1">
    <citation type="journal article" date="2020" name="Cell Host Microbe">
        <title>Functional and Genomic Variation between Human-Derived Isolates of Lachnospiraceae Reveals Inter- and Intra-Species Diversity.</title>
        <authorList>
            <person name="Sorbara M.T."/>
            <person name="Littmann E.R."/>
            <person name="Fontana E."/>
            <person name="Moody T.U."/>
            <person name="Kohout C.E."/>
            <person name="Gjonbalaj M."/>
            <person name="Eaton V."/>
            <person name="Seok R."/>
            <person name="Leiner I.M."/>
            <person name="Pamer E.G."/>
        </authorList>
    </citation>
    <scope>NUCLEOTIDE SEQUENCE [LARGE SCALE GENOMIC DNA]</scope>
    <source>
        <strain evidence="3 4">MSK.17.74</strain>
    </source>
</reference>
<name>A0ABX2H9P3_9FIRM</name>
<feature type="transmembrane region" description="Helical" evidence="2">
    <location>
        <begin position="36"/>
        <end position="62"/>
    </location>
</feature>
<evidence type="ECO:0000256" key="1">
    <source>
        <dbReference type="SAM" id="MobiDB-lite"/>
    </source>
</evidence>
<feature type="compositionally biased region" description="Polar residues" evidence="1">
    <location>
        <begin position="197"/>
        <end position="229"/>
    </location>
</feature>
<gene>
    <name evidence="3" type="ORF">G5B17_16180</name>
</gene>
<keyword evidence="2" id="KW-1133">Transmembrane helix</keyword>
<evidence type="ECO:0008006" key="5">
    <source>
        <dbReference type="Google" id="ProtNLM"/>
    </source>
</evidence>
<accession>A0ABX2H9P3</accession>
<evidence type="ECO:0000313" key="4">
    <source>
        <dbReference type="Proteomes" id="UP001644719"/>
    </source>
</evidence>
<sequence>MQKQKKGFLLFISSLIPGAGEMYMGFFKQGISIMTLFWAIIAIAGGLNISSLVIFLPVLWFYSFFHVHNLKELPEEEFYAIEDNYILHLDRIFQNNIRLSQKHIKIAAILLIVFGVAVFWNGFRDLLFWILPNSLAIIIQDIMYQIPSVIIGILIIVAGYQLLTGKIKSISPDEKADCKKDVSEHYWQPYRPYQQPVDNSAPQMNTKSAPASTVSSTTQPDQNADNVIKNTDIKISDTTSVQPFITAEPDNNSAK</sequence>